<name>A0AAX4NGL8_9ARCH</name>
<evidence type="ECO:0000313" key="10">
    <source>
        <dbReference type="Proteomes" id="UP001451606"/>
    </source>
</evidence>
<dbReference type="Gene3D" id="1.20.120.1780">
    <property type="entry name" value="UbiA prenyltransferase"/>
    <property type="match status" value="1"/>
</dbReference>
<evidence type="ECO:0000256" key="1">
    <source>
        <dbReference type="ARBA" id="ARBA00001946"/>
    </source>
</evidence>
<dbReference type="GeneID" id="95967927"/>
<evidence type="ECO:0000256" key="8">
    <source>
        <dbReference type="SAM" id="Phobius"/>
    </source>
</evidence>
<evidence type="ECO:0000256" key="3">
    <source>
        <dbReference type="ARBA" id="ARBA00005985"/>
    </source>
</evidence>
<dbReference type="PANTHER" id="PTHR11048:SF28">
    <property type="entry name" value="4-HYDROXYBENZOATE POLYPRENYLTRANSFERASE, MITOCHONDRIAL"/>
    <property type="match status" value="1"/>
</dbReference>
<dbReference type="Proteomes" id="UP001451606">
    <property type="component" value="Chromosome"/>
</dbReference>
<evidence type="ECO:0000256" key="2">
    <source>
        <dbReference type="ARBA" id="ARBA00004651"/>
    </source>
</evidence>
<dbReference type="AlphaFoldDB" id="A0AAX4NGL8"/>
<accession>A0AAX4NGL8</accession>
<gene>
    <name evidence="9" type="primary">ubiA</name>
    <name evidence="9" type="ORF">OXIME_001190</name>
</gene>
<reference evidence="9 10" key="1">
    <citation type="submission" date="2023-09" db="EMBL/GenBank/DDBJ databases">
        <authorList>
            <person name="Golyshina O.V."/>
            <person name="Lunev E.A."/>
            <person name="Bargiela R."/>
            <person name="Gaines M.C."/>
            <person name="Daum B."/>
            <person name="Bale N.J."/>
            <person name="Koenen M."/>
            <person name="Sinninghe Damst J.S."/>
            <person name="Yakimov M."/>
            <person name="Golyshin P.N."/>
        </authorList>
    </citation>
    <scope>NUCLEOTIDE SEQUENCE [LARGE SCALE GENOMIC DNA]</scope>
    <source>
        <strain evidence="9 10">M1</strain>
    </source>
</reference>
<proteinExistence type="inferred from homology"/>
<dbReference type="Gene3D" id="1.10.357.140">
    <property type="entry name" value="UbiA prenyltransferase"/>
    <property type="match status" value="1"/>
</dbReference>
<dbReference type="NCBIfam" id="TIGR01475">
    <property type="entry name" value="ubiA_other"/>
    <property type="match status" value="1"/>
</dbReference>
<feature type="transmembrane region" description="Helical" evidence="8">
    <location>
        <begin position="261"/>
        <end position="282"/>
    </location>
</feature>
<dbReference type="EMBL" id="CP133772">
    <property type="protein sequence ID" value="WYY00611.1"/>
    <property type="molecule type" value="Genomic_DNA"/>
</dbReference>
<comment type="cofactor">
    <cofactor evidence="1">
        <name>Mg(2+)</name>
        <dbReference type="ChEBI" id="CHEBI:18420"/>
    </cofactor>
</comment>
<organism evidence="9 10">
    <name type="scientific">Oxyplasma meridianum</name>
    <dbReference type="NCBI Taxonomy" id="3073602"/>
    <lineage>
        <taxon>Archaea</taxon>
        <taxon>Methanobacteriati</taxon>
        <taxon>Thermoplasmatota</taxon>
        <taxon>Thermoplasmata</taxon>
        <taxon>Thermoplasmatales</taxon>
        <taxon>Thermoplasmataceae</taxon>
        <taxon>Oxyplasma</taxon>
    </lineage>
</organism>
<evidence type="ECO:0000256" key="7">
    <source>
        <dbReference type="ARBA" id="ARBA00023136"/>
    </source>
</evidence>
<feature type="transmembrane region" description="Helical" evidence="8">
    <location>
        <begin position="39"/>
        <end position="60"/>
    </location>
</feature>
<dbReference type="RefSeq" id="WP_393970945.1">
    <property type="nucleotide sequence ID" value="NZ_CP133772.1"/>
</dbReference>
<keyword evidence="7 8" id="KW-0472">Membrane</keyword>
<comment type="subcellular location">
    <subcellularLocation>
        <location evidence="2">Cell membrane</location>
        <topology evidence="2">Multi-pass membrane protein</topology>
    </subcellularLocation>
</comment>
<sequence>MNLREFVDYIKLEHTVFDLPFVFTGAVIASMGHLYPVKLILILLATTSARATGMSINRIVGRKYDISNPRKKDWLLVKDEKNVSMAIALTIVFGFIFEFSSYLLNLFVFALSPIVIFLFITDPFLKKLTSLRHFYMGGTIGVGVLAGYLAITPSFPSSPLLYLIFLGSSSWIAGFDMIYVIPDRMYDLKNGLKTVMTRYGTSRGLIISSITHAFTFICFLVAAFYIKNIIYDIILVPIFFLIVYQHYIIDPDNPSTIRASFLGANSFIGILYLVGLIFSFFAV</sequence>
<dbReference type="GO" id="GO:0016765">
    <property type="term" value="F:transferase activity, transferring alkyl or aryl (other than methyl) groups"/>
    <property type="evidence" value="ECO:0007669"/>
    <property type="project" value="InterPro"/>
</dbReference>
<feature type="transmembrane region" description="Helical" evidence="8">
    <location>
        <begin position="202"/>
        <end position="223"/>
    </location>
</feature>
<keyword evidence="6 8" id="KW-1133">Transmembrane helix</keyword>
<feature type="transmembrane region" description="Helical" evidence="8">
    <location>
        <begin position="103"/>
        <end position="121"/>
    </location>
</feature>
<dbReference type="InterPro" id="IPR000537">
    <property type="entry name" value="UbiA_prenyltransferase"/>
</dbReference>
<dbReference type="GO" id="GO:0005886">
    <property type="term" value="C:plasma membrane"/>
    <property type="evidence" value="ECO:0007669"/>
    <property type="project" value="UniProtKB-SubCell"/>
</dbReference>
<feature type="transmembrane region" description="Helical" evidence="8">
    <location>
        <begin position="81"/>
        <end position="97"/>
    </location>
</feature>
<evidence type="ECO:0000313" key="9">
    <source>
        <dbReference type="EMBL" id="WYY00611.1"/>
    </source>
</evidence>
<dbReference type="Pfam" id="PF01040">
    <property type="entry name" value="UbiA"/>
    <property type="match status" value="1"/>
</dbReference>
<feature type="transmembrane region" description="Helical" evidence="8">
    <location>
        <begin position="12"/>
        <end position="33"/>
    </location>
</feature>
<feature type="transmembrane region" description="Helical" evidence="8">
    <location>
        <begin position="229"/>
        <end position="249"/>
    </location>
</feature>
<keyword evidence="4" id="KW-0808">Transferase</keyword>
<dbReference type="InterPro" id="IPR039653">
    <property type="entry name" value="Prenyltransferase"/>
</dbReference>
<protein>
    <submittedName>
        <fullName evidence="9">4-hydroxybenzoate polyprenyltransferase</fullName>
    </submittedName>
</protein>
<keyword evidence="10" id="KW-1185">Reference proteome</keyword>
<feature type="transmembrane region" description="Helical" evidence="8">
    <location>
        <begin position="161"/>
        <end position="181"/>
    </location>
</feature>
<comment type="similarity">
    <text evidence="3">Belongs to the UbiA prenyltransferase family.</text>
</comment>
<dbReference type="InterPro" id="IPR044878">
    <property type="entry name" value="UbiA_sf"/>
</dbReference>
<dbReference type="PANTHER" id="PTHR11048">
    <property type="entry name" value="PRENYLTRANSFERASES"/>
    <property type="match status" value="1"/>
</dbReference>
<keyword evidence="5 8" id="KW-0812">Transmembrane</keyword>
<dbReference type="InterPro" id="IPR006371">
    <property type="entry name" value="Polyprenyltransferase_UbiA-li"/>
</dbReference>
<dbReference type="CDD" id="cd13959">
    <property type="entry name" value="PT_UbiA_COQ2"/>
    <property type="match status" value="1"/>
</dbReference>
<evidence type="ECO:0000256" key="5">
    <source>
        <dbReference type="ARBA" id="ARBA00022692"/>
    </source>
</evidence>
<feature type="transmembrane region" description="Helical" evidence="8">
    <location>
        <begin position="133"/>
        <end position="155"/>
    </location>
</feature>
<evidence type="ECO:0000256" key="4">
    <source>
        <dbReference type="ARBA" id="ARBA00022679"/>
    </source>
</evidence>
<evidence type="ECO:0000256" key="6">
    <source>
        <dbReference type="ARBA" id="ARBA00022989"/>
    </source>
</evidence>
<dbReference type="KEGG" id="omr:OXIME_001190"/>